<gene>
    <name evidence="3" type="primary">smpB</name>
    <name evidence="3" type="ORF">MHSWG343_03050</name>
</gene>
<dbReference type="Gene3D" id="2.40.280.10">
    <property type="match status" value="1"/>
</dbReference>
<evidence type="ECO:0000256" key="2">
    <source>
        <dbReference type="ARBA" id="ARBA00022884"/>
    </source>
</evidence>
<evidence type="ECO:0000313" key="4">
    <source>
        <dbReference type="Proteomes" id="UP000324831"/>
    </source>
</evidence>
<keyword evidence="2" id="KW-0694">RNA-binding</keyword>
<dbReference type="GO" id="GO:0070930">
    <property type="term" value="P:trans-translation-dependent protein tagging"/>
    <property type="evidence" value="ECO:0007669"/>
    <property type="project" value="TreeGrafter"/>
</dbReference>
<organism evidence="3 4">
    <name type="scientific">Candidatus Mycoplasma haematohominis</name>
    <dbReference type="NCBI Taxonomy" id="1494318"/>
    <lineage>
        <taxon>Bacteria</taxon>
        <taxon>Bacillati</taxon>
        <taxon>Mycoplasmatota</taxon>
        <taxon>Mollicutes</taxon>
        <taxon>Mycoplasmataceae</taxon>
        <taxon>Mycoplasma</taxon>
    </lineage>
</organism>
<comment type="caution">
    <text evidence="3">The sequence shown here is derived from an EMBL/GenBank/DDBJ whole genome shotgun (WGS) entry which is preliminary data.</text>
</comment>
<proteinExistence type="predicted"/>
<dbReference type="Proteomes" id="UP000324831">
    <property type="component" value="Unassembled WGS sequence"/>
</dbReference>
<dbReference type="EMBL" id="BIMN01000001">
    <property type="protein sequence ID" value="GCE63316.1"/>
    <property type="molecule type" value="Genomic_DNA"/>
</dbReference>
<sequence length="137" mass="16672">MKKYDKTKELLNNKKNSRFYQSFDKYECGLVLDSDSIKRIINYRVSLNGSYGWIQKNELWLKGLIPGKSIKLLLNRYEIDRIIRTVKEKKYLMIPENLYLKNHKIKVKLMLVKRLNYTNKQKLETIKRKDDKKMKYF</sequence>
<dbReference type="GO" id="GO:0003723">
    <property type="term" value="F:RNA binding"/>
    <property type="evidence" value="ECO:0007669"/>
    <property type="project" value="UniProtKB-KW"/>
</dbReference>
<dbReference type="PANTHER" id="PTHR30308">
    <property type="entry name" value="TMRNA-BINDING COMPONENT OF TRANS-TRANSLATION TAGGING COMPLEX"/>
    <property type="match status" value="1"/>
</dbReference>
<dbReference type="GO" id="GO:0005829">
    <property type="term" value="C:cytosol"/>
    <property type="evidence" value="ECO:0007669"/>
    <property type="project" value="TreeGrafter"/>
</dbReference>
<dbReference type="Pfam" id="PF01668">
    <property type="entry name" value="SmpB"/>
    <property type="match status" value="1"/>
</dbReference>
<evidence type="ECO:0000256" key="1">
    <source>
        <dbReference type="ARBA" id="ARBA00022490"/>
    </source>
</evidence>
<dbReference type="SUPFAM" id="SSF74982">
    <property type="entry name" value="Small protein B (SmpB)"/>
    <property type="match status" value="1"/>
</dbReference>
<accession>A0A478FSG4</accession>
<keyword evidence="1" id="KW-0963">Cytoplasm</keyword>
<dbReference type="InterPro" id="IPR000037">
    <property type="entry name" value="SsrA-bd_prot"/>
</dbReference>
<protein>
    <submittedName>
        <fullName evidence="3">SsrA-binding protein</fullName>
    </submittedName>
</protein>
<dbReference type="PANTHER" id="PTHR30308:SF2">
    <property type="entry name" value="SSRA-BINDING PROTEIN"/>
    <property type="match status" value="1"/>
</dbReference>
<reference evidence="3 4" key="1">
    <citation type="submission" date="2019-01" db="EMBL/GenBank/DDBJ databases">
        <title>Draft genome sequences of Candidatus Mycoplasma haemohominis SWG34-3 identified from a patient with pyrexia, anemia and liver dysfunction.</title>
        <authorList>
            <person name="Sekizuka T."/>
            <person name="Hattori N."/>
            <person name="Katano H."/>
            <person name="Takuma T."/>
            <person name="Ito T."/>
            <person name="Arai N."/>
            <person name="Yanai R."/>
            <person name="Ishii S."/>
            <person name="Miura Y."/>
            <person name="Tokunaga T."/>
            <person name="Watanabe H."/>
            <person name="Nomura N."/>
            <person name="Eguchi J."/>
            <person name="Arai T."/>
            <person name="Hasegawa H."/>
            <person name="Nakamaki T."/>
            <person name="Wakita T."/>
            <person name="Niki Y."/>
            <person name="Kuroda M."/>
        </authorList>
    </citation>
    <scope>NUCLEOTIDE SEQUENCE [LARGE SCALE GENOMIC DNA]</scope>
    <source>
        <strain evidence="3">SWG34-3</strain>
    </source>
</reference>
<dbReference type="InterPro" id="IPR023620">
    <property type="entry name" value="SmpB"/>
</dbReference>
<dbReference type="AlphaFoldDB" id="A0A478FSG4"/>
<evidence type="ECO:0000313" key="3">
    <source>
        <dbReference type="EMBL" id="GCE63316.1"/>
    </source>
</evidence>
<name>A0A478FSG4_9MOLU</name>